<evidence type="ECO:0000256" key="1">
    <source>
        <dbReference type="ARBA" id="ARBA00006484"/>
    </source>
</evidence>
<dbReference type="InterPro" id="IPR036291">
    <property type="entry name" value="NAD(P)-bd_dom_sf"/>
</dbReference>
<protein>
    <submittedName>
        <fullName evidence="4">3-beta-hydroxysteroid dehydrogenase</fullName>
        <ecNumber evidence="4">1.1.1.51</ecNumber>
    </submittedName>
</protein>
<evidence type="ECO:0000313" key="5">
    <source>
        <dbReference type="Proteomes" id="UP000238823"/>
    </source>
</evidence>
<dbReference type="SUPFAM" id="SSF51735">
    <property type="entry name" value="NAD(P)-binding Rossmann-fold domains"/>
    <property type="match status" value="1"/>
</dbReference>
<dbReference type="Pfam" id="PF13561">
    <property type="entry name" value="adh_short_C2"/>
    <property type="match status" value="1"/>
</dbReference>
<dbReference type="PROSITE" id="PS00061">
    <property type="entry name" value="ADH_SHORT"/>
    <property type="match status" value="1"/>
</dbReference>
<dbReference type="AlphaFoldDB" id="A0A2S9XU35"/>
<dbReference type="PANTHER" id="PTHR24321:SF15">
    <property type="entry name" value="OXIDOREDUCTASE UCPA"/>
    <property type="match status" value="1"/>
</dbReference>
<evidence type="ECO:0000259" key="3">
    <source>
        <dbReference type="SMART" id="SM00822"/>
    </source>
</evidence>
<dbReference type="EMBL" id="PVNL01000135">
    <property type="protein sequence ID" value="PRP96389.1"/>
    <property type="molecule type" value="Genomic_DNA"/>
</dbReference>
<comment type="similarity">
    <text evidence="1">Belongs to the short-chain dehydrogenases/reductases (SDR) family.</text>
</comment>
<dbReference type="InterPro" id="IPR057326">
    <property type="entry name" value="KR_dom"/>
</dbReference>
<proteinExistence type="inferred from homology"/>
<comment type="caution">
    <text evidence="4">The sequence shown here is derived from an EMBL/GenBank/DDBJ whole genome shotgun (WGS) entry which is preliminary data.</text>
</comment>
<dbReference type="PRINTS" id="PR00080">
    <property type="entry name" value="SDRFAMILY"/>
</dbReference>
<dbReference type="Proteomes" id="UP000238823">
    <property type="component" value="Unassembled WGS sequence"/>
</dbReference>
<keyword evidence="2 4" id="KW-0560">Oxidoreductase</keyword>
<gene>
    <name evidence="4" type="ORF">ENSA7_72040</name>
</gene>
<dbReference type="SMART" id="SM00822">
    <property type="entry name" value="PKS_KR"/>
    <property type="match status" value="1"/>
</dbReference>
<sequence>MRHHAVLTRAGIGGQAARVFDFTDKVVLITGGASGLGASCSARFIAAGATVVLTDIDEPRGRALVGKLGGRARFMVHDVSDEARWSAVVAAIQAELGRLDVLVNSAGIGIMGTIEDTSLEDFRRVHAVNVEGVFLGCKAALPLLRRSARETGDASIINLSSVAGLRGAAKLAAYCASKGAVRLLSKSIALHCAERGDAVRCNSLHPSYIDTPMVHAMIEAAPDPARARKILERVSPAGRLGRPEEVAEVVLFLASPAASFLNGVELPIDGGTTAR</sequence>
<feature type="domain" description="Ketoreductase" evidence="3">
    <location>
        <begin position="25"/>
        <end position="212"/>
    </location>
</feature>
<organism evidence="4 5">
    <name type="scientific">Enhygromyxa salina</name>
    <dbReference type="NCBI Taxonomy" id="215803"/>
    <lineage>
        <taxon>Bacteria</taxon>
        <taxon>Pseudomonadati</taxon>
        <taxon>Myxococcota</taxon>
        <taxon>Polyangia</taxon>
        <taxon>Nannocystales</taxon>
        <taxon>Nannocystaceae</taxon>
        <taxon>Enhygromyxa</taxon>
    </lineage>
</organism>
<dbReference type="GO" id="GO:0016491">
    <property type="term" value="F:oxidoreductase activity"/>
    <property type="evidence" value="ECO:0007669"/>
    <property type="project" value="UniProtKB-KW"/>
</dbReference>
<dbReference type="InterPro" id="IPR002347">
    <property type="entry name" value="SDR_fam"/>
</dbReference>
<dbReference type="FunFam" id="3.40.50.720:FF:000084">
    <property type="entry name" value="Short-chain dehydrogenase reductase"/>
    <property type="match status" value="1"/>
</dbReference>
<dbReference type="EC" id="1.1.1.51" evidence="4"/>
<dbReference type="InterPro" id="IPR020904">
    <property type="entry name" value="Sc_DH/Rdtase_CS"/>
</dbReference>
<accession>A0A2S9XU35</accession>
<evidence type="ECO:0000256" key="2">
    <source>
        <dbReference type="ARBA" id="ARBA00023002"/>
    </source>
</evidence>
<dbReference type="Gene3D" id="3.40.50.720">
    <property type="entry name" value="NAD(P)-binding Rossmann-like Domain"/>
    <property type="match status" value="1"/>
</dbReference>
<dbReference type="PRINTS" id="PR00081">
    <property type="entry name" value="GDHRDH"/>
</dbReference>
<evidence type="ECO:0000313" key="4">
    <source>
        <dbReference type="EMBL" id="PRP96389.1"/>
    </source>
</evidence>
<dbReference type="NCBIfam" id="NF005559">
    <property type="entry name" value="PRK07231.1"/>
    <property type="match status" value="1"/>
</dbReference>
<dbReference type="RefSeq" id="WP_244924023.1">
    <property type="nucleotide sequence ID" value="NZ_PVNL01000135.1"/>
</dbReference>
<reference evidence="4 5" key="1">
    <citation type="submission" date="2018-03" db="EMBL/GenBank/DDBJ databases">
        <title>Draft Genome Sequences of the Obligatory Marine Myxobacteria Enhygromyxa salina SWB007.</title>
        <authorList>
            <person name="Poehlein A."/>
            <person name="Moghaddam J.A."/>
            <person name="Harms H."/>
            <person name="Alanjari M."/>
            <person name="Koenig G.M."/>
            <person name="Daniel R."/>
            <person name="Schaeberle T.F."/>
        </authorList>
    </citation>
    <scope>NUCLEOTIDE SEQUENCE [LARGE SCALE GENOMIC DNA]</scope>
    <source>
        <strain evidence="4 5">SWB007</strain>
    </source>
</reference>
<name>A0A2S9XU35_9BACT</name>
<dbReference type="PANTHER" id="PTHR24321">
    <property type="entry name" value="DEHYDROGENASES, SHORT CHAIN"/>
    <property type="match status" value="1"/>
</dbReference>